<dbReference type="GO" id="GO:0044874">
    <property type="term" value="P:lipoprotein localization to outer membrane"/>
    <property type="evidence" value="ECO:0007669"/>
    <property type="project" value="UniProtKB-UniRule"/>
</dbReference>
<keyword evidence="7 10" id="KW-0574">Periplasm</keyword>
<evidence type="ECO:0000313" key="14">
    <source>
        <dbReference type="Proteomes" id="UP000078116"/>
    </source>
</evidence>
<accession>A0A1A9MVM0</accession>
<dbReference type="HAMAP" id="MF_00240">
    <property type="entry name" value="LolA"/>
    <property type="match status" value="1"/>
</dbReference>
<dbReference type="Proteomes" id="UP000078116">
    <property type="component" value="Unassembled WGS sequence"/>
</dbReference>
<dbReference type="CDD" id="cd16325">
    <property type="entry name" value="LolA"/>
    <property type="match status" value="1"/>
</dbReference>
<evidence type="ECO:0000256" key="4">
    <source>
        <dbReference type="ARBA" id="ARBA00014035"/>
    </source>
</evidence>
<dbReference type="GO" id="GO:0042597">
    <property type="term" value="C:periplasmic space"/>
    <property type="evidence" value="ECO:0007669"/>
    <property type="project" value="UniProtKB-SubCell"/>
</dbReference>
<evidence type="ECO:0000256" key="3">
    <source>
        <dbReference type="ARBA" id="ARBA00011245"/>
    </source>
</evidence>
<proteinExistence type="inferred from homology"/>
<keyword evidence="9 10" id="KW-0143">Chaperone</keyword>
<dbReference type="EMBL" id="LXJZ01000242">
    <property type="protein sequence ID" value="OAJ51994.1"/>
    <property type="molecule type" value="Genomic_DNA"/>
</dbReference>
<comment type="caution">
    <text evidence="11">The sequence shown here is derived from an EMBL/GenBank/DDBJ whole genome shotgun (WGS) entry which is preliminary data.</text>
</comment>
<comment type="similarity">
    <text evidence="2 10">Belongs to the LolA family.</text>
</comment>
<dbReference type="GO" id="GO:0042953">
    <property type="term" value="P:lipoprotein transport"/>
    <property type="evidence" value="ECO:0007669"/>
    <property type="project" value="InterPro"/>
</dbReference>
<keyword evidence="5 10" id="KW-0813">Transport</keyword>
<evidence type="ECO:0000256" key="6">
    <source>
        <dbReference type="ARBA" id="ARBA00022729"/>
    </source>
</evidence>
<evidence type="ECO:0000256" key="7">
    <source>
        <dbReference type="ARBA" id="ARBA00022764"/>
    </source>
</evidence>
<dbReference type="Proteomes" id="UP000077961">
    <property type="component" value="Unassembled WGS sequence"/>
</dbReference>
<reference evidence="13 14" key="1">
    <citation type="submission" date="2016-04" db="EMBL/GenBank/DDBJ databases">
        <title>Reclassification of Paraburkholderia panaciterrae (Farh et al. 2015) Dobritsa &amp; Samadpour 2016 as a later homotypic synonym of Paraburkholderia ginsengiterrae (Farh et al. 2015) Dobritsa &amp; Samadpour 2016.</title>
        <authorList>
            <person name="Dobritsa A.P."/>
            <person name="Kutumbaka K."/>
            <person name="Samadpour M."/>
        </authorList>
    </citation>
    <scope>NUCLEOTIDE SEQUENCE [LARGE SCALE GENOMIC DNA]</scope>
    <source>
        <strain evidence="11 14">DCY85</strain>
        <strain evidence="12 13">DCY85-1</strain>
    </source>
</reference>
<evidence type="ECO:0000256" key="2">
    <source>
        <dbReference type="ARBA" id="ARBA00007615"/>
    </source>
</evidence>
<evidence type="ECO:0000256" key="1">
    <source>
        <dbReference type="ARBA" id="ARBA00004418"/>
    </source>
</evidence>
<dbReference type="Pfam" id="PF03548">
    <property type="entry name" value="LolA"/>
    <property type="match status" value="1"/>
</dbReference>
<keyword evidence="11" id="KW-0449">Lipoprotein</keyword>
<comment type="subcellular location">
    <subcellularLocation>
        <location evidence="1 10">Periplasm</location>
    </subcellularLocation>
</comment>
<dbReference type="OrthoDB" id="9787361at2"/>
<evidence type="ECO:0000313" key="12">
    <source>
        <dbReference type="EMBL" id="OAJ51994.1"/>
    </source>
</evidence>
<keyword evidence="13" id="KW-1185">Reference proteome</keyword>
<name>A0A1A9MVM0_9BURK</name>
<evidence type="ECO:0000256" key="10">
    <source>
        <dbReference type="HAMAP-Rule" id="MF_00240"/>
    </source>
</evidence>
<evidence type="ECO:0000256" key="9">
    <source>
        <dbReference type="ARBA" id="ARBA00023186"/>
    </source>
</evidence>
<dbReference type="PANTHER" id="PTHR35869:SF1">
    <property type="entry name" value="OUTER-MEMBRANE LIPOPROTEIN CARRIER PROTEIN"/>
    <property type="match status" value="1"/>
</dbReference>
<comment type="subunit">
    <text evidence="3 10">Monomer.</text>
</comment>
<evidence type="ECO:0000313" key="11">
    <source>
        <dbReference type="EMBL" id="OAJ51387.1"/>
    </source>
</evidence>
<keyword evidence="6" id="KW-0732">Signal</keyword>
<dbReference type="InterPro" id="IPR018323">
    <property type="entry name" value="OM_lipoprot_carrier_LolA_Pbac"/>
</dbReference>
<evidence type="ECO:0000256" key="5">
    <source>
        <dbReference type="ARBA" id="ARBA00022448"/>
    </source>
</evidence>
<dbReference type="STRING" id="1462993.A6V36_15670"/>
<dbReference type="NCBIfam" id="NF000661">
    <property type="entry name" value="PRK00031.1-3"/>
    <property type="match status" value="1"/>
</dbReference>
<dbReference type="PANTHER" id="PTHR35869">
    <property type="entry name" value="OUTER-MEMBRANE LIPOPROTEIN CARRIER PROTEIN"/>
    <property type="match status" value="1"/>
</dbReference>
<keyword evidence="8 10" id="KW-0653">Protein transport</keyword>
<dbReference type="Gene3D" id="2.50.20.10">
    <property type="entry name" value="Lipoprotein localisation LolA/LolB/LppX"/>
    <property type="match status" value="1"/>
</dbReference>
<organism evidence="11 14">
    <name type="scientific">Paraburkholderia ginsengiterrae</name>
    <dbReference type="NCBI Taxonomy" id="1462993"/>
    <lineage>
        <taxon>Bacteria</taxon>
        <taxon>Pseudomonadati</taxon>
        <taxon>Pseudomonadota</taxon>
        <taxon>Betaproteobacteria</taxon>
        <taxon>Burkholderiales</taxon>
        <taxon>Burkholderiaceae</taxon>
        <taxon>Paraburkholderia</taxon>
    </lineage>
</organism>
<dbReference type="AlphaFoldDB" id="A0A1A9MVM0"/>
<evidence type="ECO:0000256" key="8">
    <source>
        <dbReference type="ARBA" id="ARBA00022927"/>
    </source>
</evidence>
<dbReference type="SUPFAM" id="SSF89392">
    <property type="entry name" value="Prokaryotic lipoproteins and lipoprotein localization factors"/>
    <property type="match status" value="1"/>
</dbReference>
<gene>
    <name evidence="10" type="primary">lolA</name>
    <name evidence="12" type="ORF">A6V36_15670</name>
    <name evidence="11" type="ORF">A6V37_11775</name>
</gene>
<dbReference type="RefSeq" id="WP_064272331.1">
    <property type="nucleotide sequence ID" value="NZ_LXJZ01000242.1"/>
</dbReference>
<sequence length="244" mass="25869">MQLFAQQHARPGAQSGRFGQLARTLVRGVGSVAIGASMLVASQAFASGTEQLKAFVAQVHSARGTFVQQEVRAPSKAQGASGTLSTTGAGKVGTSSGTFTFARPGKFIWQYEKPYAQLLQADGDKLYVYDKDLNQVTVRSLGGALGASPAAILFGSNDLDKNFTLRDAGVKAGIDWLELTPKAKDTQFERVGIGFKDGNLEAMELHDVFGNVTLLTFSNIQKNPPLPADAFKFTVPKGADVING</sequence>
<dbReference type="EMBL" id="LXKA01000393">
    <property type="protein sequence ID" value="OAJ51387.1"/>
    <property type="molecule type" value="Genomic_DNA"/>
</dbReference>
<dbReference type="InterPro" id="IPR029046">
    <property type="entry name" value="LolA/LolB/LppX"/>
</dbReference>
<protein>
    <recommendedName>
        <fullName evidence="4 10">Outer-membrane lipoprotein carrier protein</fullName>
    </recommendedName>
</protein>
<evidence type="ECO:0000313" key="13">
    <source>
        <dbReference type="Proteomes" id="UP000077961"/>
    </source>
</evidence>
<comment type="function">
    <text evidence="10">Participates in the translocation of lipoproteins from the inner membrane to the outer membrane. Only forms a complex with a lipoprotein if the residue after the N-terminal Cys is not an aspartate (The Asp acts as a targeting signal to indicate that the lipoprotein should stay in the inner membrane).</text>
</comment>
<dbReference type="InterPro" id="IPR004564">
    <property type="entry name" value="OM_lipoprot_carrier_LolA-like"/>
</dbReference>